<evidence type="ECO:0000313" key="2">
    <source>
        <dbReference type="EMBL" id="OHV96204.1"/>
    </source>
</evidence>
<dbReference type="EMBL" id="LFKP01000008">
    <property type="protein sequence ID" value="OHV96204.1"/>
    <property type="molecule type" value="Genomic_DNA"/>
</dbReference>
<dbReference type="RefSeq" id="WP_071077696.1">
    <property type="nucleotide sequence ID" value="NZ_LFKP01000008.1"/>
</dbReference>
<feature type="region of interest" description="Disordered" evidence="1">
    <location>
        <begin position="171"/>
        <end position="228"/>
    </location>
</feature>
<proteinExistence type="predicted"/>
<comment type="caution">
    <text evidence="2">The sequence shown here is derived from an EMBL/GenBank/DDBJ whole genome shotgun (WGS) entry which is preliminary data.</text>
</comment>
<organism evidence="2 3">
    <name type="scientific">Janthinobacterium lividum</name>
    <dbReference type="NCBI Taxonomy" id="29581"/>
    <lineage>
        <taxon>Bacteria</taxon>
        <taxon>Pseudomonadati</taxon>
        <taxon>Pseudomonadota</taxon>
        <taxon>Betaproteobacteria</taxon>
        <taxon>Burkholderiales</taxon>
        <taxon>Oxalobacteraceae</taxon>
        <taxon>Janthinobacterium</taxon>
    </lineage>
</organism>
<accession>A0A1S1U8V0</accession>
<name>A0A1S1U8V0_9BURK</name>
<dbReference type="AlphaFoldDB" id="A0A1S1U8V0"/>
<dbReference type="Proteomes" id="UP000179840">
    <property type="component" value="Unassembled WGS sequence"/>
</dbReference>
<reference evidence="2 3" key="1">
    <citation type="submission" date="2015-06" db="EMBL/GenBank/DDBJ databases">
        <title>Draft genome sequencing of a biphenyl-degrading bacterium, Janthinobacterium lividum MEG1.</title>
        <authorList>
            <person name="Shimodaira J."/>
            <person name="Hatta T."/>
        </authorList>
    </citation>
    <scope>NUCLEOTIDE SEQUENCE [LARGE SCALE GENOMIC DNA]</scope>
    <source>
        <strain evidence="2 3">MEG1</strain>
    </source>
</reference>
<gene>
    <name evidence="2" type="ORF">AKG95_15490</name>
</gene>
<sequence length="406" mass="43557">MGALEEWIAEMFLVHSLNLLRFSSGAQEKILLLMAAMSKELTAKLNEGEISTYGKQRLGALLRESSAVISSHYTGMQAEMTHNLTGMVRIEADYTAKVLTQGLKIELGAKLPPATYLEKLVGDTLIKGAPSADWWKRQALDTQFRFASQVRLGAAQGETTSQIVSRVLGKSAKAADSPANKPALPATPPMPDSKAPPAGPATKPGAPPADPAAKPPGAAPDPVAPGEQGILKTSAANARALVHSSVQAVANAARLASFQQNADLIECLVWLSTLDSHTCLLCAMRDLHEYSLDDQEPINHTHEWAGGPGAIHFSCRCVLSTRTKSFKDLGIELDEPGESTRPSDGGAVSSKMNFKDFLASKGKAWRAEYLGPGRAEMYEAGKITLNDLMNLKGRKLTLEELQAKYK</sequence>
<feature type="compositionally biased region" description="Pro residues" evidence="1">
    <location>
        <begin position="205"/>
        <end position="223"/>
    </location>
</feature>
<evidence type="ECO:0000256" key="1">
    <source>
        <dbReference type="SAM" id="MobiDB-lite"/>
    </source>
</evidence>
<evidence type="ECO:0000313" key="3">
    <source>
        <dbReference type="Proteomes" id="UP000179840"/>
    </source>
</evidence>
<protein>
    <recommendedName>
        <fullName evidence="4">Phage Mu protein F like protein</fullName>
    </recommendedName>
</protein>
<evidence type="ECO:0008006" key="4">
    <source>
        <dbReference type="Google" id="ProtNLM"/>
    </source>
</evidence>